<dbReference type="EMBL" id="FOXU01000002">
    <property type="protein sequence ID" value="SFQ35734.1"/>
    <property type="molecule type" value="Genomic_DNA"/>
</dbReference>
<keyword evidence="1" id="KW-0732">Signal</keyword>
<evidence type="ECO:0000313" key="4">
    <source>
        <dbReference type="Proteomes" id="UP000198734"/>
    </source>
</evidence>
<feature type="signal peptide" evidence="1">
    <location>
        <begin position="1"/>
        <end position="25"/>
    </location>
</feature>
<sequence>MKKLVIGSLAAVLIISGGIGINALADDDNLNLSKTQSEKLIGFEKAKEVALNEAKGTIESIDLEKNNGKTFYEVDINGEKSKEIEVRIDAYNAKVLNVREDNDNQDDADDVQHNITANTKLITEAEAIEIAQKQFEGTLVEIGLESDDGRYEYELELRTAKGNAEFTIDASSGEILESELDNDDDRFDD</sequence>
<dbReference type="RefSeq" id="WP_093536197.1">
    <property type="nucleotide sequence ID" value="NZ_FOXU01000002.1"/>
</dbReference>
<feature type="domain" description="PepSY" evidence="2">
    <location>
        <begin position="122"/>
        <end position="179"/>
    </location>
</feature>
<feature type="chain" id="PRO_5011607462" evidence="1">
    <location>
        <begin position="26"/>
        <end position="189"/>
    </location>
</feature>
<dbReference type="STRING" id="126156.SAMN05421670_1730"/>
<gene>
    <name evidence="3" type="ORF">SAMN05421670_1730</name>
</gene>
<proteinExistence type="predicted"/>
<dbReference type="Pfam" id="PF03413">
    <property type="entry name" value="PepSY"/>
    <property type="match status" value="2"/>
</dbReference>
<name>A0A1I5XUX5_9BACI</name>
<dbReference type="InterPro" id="IPR025711">
    <property type="entry name" value="PepSY"/>
</dbReference>
<reference evidence="4" key="1">
    <citation type="submission" date="2016-10" db="EMBL/GenBank/DDBJ databases">
        <authorList>
            <person name="Varghese N."/>
            <person name="Submissions S."/>
        </authorList>
    </citation>
    <scope>NUCLEOTIDE SEQUENCE [LARGE SCALE GENOMIC DNA]</scope>
    <source>
        <strain evidence="4">DSM 11706</strain>
    </source>
</reference>
<keyword evidence="4" id="KW-1185">Reference proteome</keyword>
<organism evidence="3 4">
    <name type="scientific">Psychrobacillus psychrotolerans</name>
    <dbReference type="NCBI Taxonomy" id="126156"/>
    <lineage>
        <taxon>Bacteria</taxon>
        <taxon>Bacillati</taxon>
        <taxon>Bacillota</taxon>
        <taxon>Bacilli</taxon>
        <taxon>Bacillales</taxon>
        <taxon>Bacillaceae</taxon>
        <taxon>Psychrobacillus</taxon>
    </lineage>
</organism>
<evidence type="ECO:0000256" key="1">
    <source>
        <dbReference type="SAM" id="SignalP"/>
    </source>
</evidence>
<accession>A0A1I5XUX5</accession>
<dbReference type="AlphaFoldDB" id="A0A1I5XUX5"/>
<evidence type="ECO:0000259" key="2">
    <source>
        <dbReference type="Pfam" id="PF03413"/>
    </source>
</evidence>
<dbReference type="OrthoDB" id="5361545at2"/>
<evidence type="ECO:0000313" key="3">
    <source>
        <dbReference type="EMBL" id="SFQ35734.1"/>
    </source>
</evidence>
<dbReference type="Proteomes" id="UP000198734">
    <property type="component" value="Unassembled WGS sequence"/>
</dbReference>
<dbReference type="Gene3D" id="3.10.450.40">
    <property type="match status" value="2"/>
</dbReference>
<protein>
    <submittedName>
        <fullName evidence="3">Uncharacterized membrane protein YkoI</fullName>
    </submittedName>
</protein>
<feature type="domain" description="PepSY" evidence="2">
    <location>
        <begin position="41"/>
        <end position="98"/>
    </location>
</feature>